<dbReference type="Pfam" id="PF13545">
    <property type="entry name" value="HTH_Crp_2"/>
    <property type="match status" value="1"/>
</dbReference>
<evidence type="ECO:0000256" key="1">
    <source>
        <dbReference type="ARBA" id="ARBA00023015"/>
    </source>
</evidence>
<dbReference type="Gene3D" id="1.10.10.10">
    <property type="entry name" value="Winged helix-like DNA-binding domain superfamily/Winged helix DNA-binding domain"/>
    <property type="match status" value="1"/>
</dbReference>
<evidence type="ECO:0000313" key="5">
    <source>
        <dbReference type="EMBL" id="MDT8760878.1"/>
    </source>
</evidence>
<keyword evidence="3" id="KW-0804">Transcription</keyword>
<dbReference type="SUPFAM" id="SSF51206">
    <property type="entry name" value="cAMP-binding domain-like"/>
    <property type="match status" value="1"/>
</dbReference>
<evidence type="ECO:0000256" key="3">
    <source>
        <dbReference type="ARBA" id="ARBA00023163"/>
    </source>
</evidence>
<dbReference type="Gene3D" id="2.60.120.10">
    <property type="entry name" value="Jelly Rolls"/>
    <property type="match status" value="1"/>
</dbReference>
<keyword evidence="1" id="KW-0805">Transcription regulation</keyword>
<dbReference type="InterPro" id="IPR018490">
    <property type="entry name" value="cNMP-bd_dom_sf"/>
</dbReference>
<dbReference type="CDD" id="cd00038">
    <property type="entry name" value="CAP_ED"/>
    <property type="match status" value="1"/>
</dbReference>
<sequence length="283" mass="31153">MLLTSELHRERPSETATPHGCRFTRKIEQYAPVADRDVEALRRLLSAKVQTLDAGVPLIEAGEAPTDIHVVLDGWACRSQVAPNGRRQVLAFHVPGDVCDFGVFVIREMDSSIVAQTTLKVASIGRAALHTLTTAHPRLAQALWWESAAASSIQRHWMLRICQQTARERLANLVCELAARLYVVGLADDNGFEMPLTQSQLGGACGLTSEHTNRTLRDLRETGLMSLERGRILFGDWDRLRELGSFDGRYLHFRTMRAPGAAAGPVLPALREVFPGLGEAVGL</sequence>
<proteinExistence type="predicted"/>
<comment type="caution">
    <text evidence="5">The sequence shown here is derived from an EMBL/GenBank/DDBJ whole genome shotgun (WGS) entry which is preliminary data.</text>
</comment>
<evidence type="ECO:0000256" key="2">
    <source>
        <dbReference type="ARBA" id="ARBA00023125"/>
    </source>
</evidence>
<dbReference type="InterPro" id="IPR036388">
    <property type="entry name" value="WH-like_DNA-bd_sf"/>
</dbReference>
<dbReference type="InterPro" id="IPR036390">
    <property type="entry name" value="WH_DNA-bd_sf"/>
</dbReference>
<dbReference type="InterPro" id="IPR014710">
    <property type="entry name" value="RmlC-like_jellyroll"/>
</dbReference>
<dbReference type="PROSITE" id="PS51063">
    <property type="entry name" value="HTH_CRP_2"/>
    <property type="match status" value="1"/>
</dbReference>
<reference evidence="5" key="1">
    <citation type="submission" date="2022-04" db="EMBL/GenBank/DDBJ databases">
        <title>Tomato heritable bacteria conferring resistance against bacterial wilt.</title>
        <authorList>
            <person name="Yin J."/>
        </authorList>
    </citation>
    <scope>NUCLEOTIDE SEQUENCE</scope>
    <source>
        <strain evidence="5">Cra20</strain>
    </source>
</reference>
<name>A0ABU3N8S9_9SPHN</name>
<protein>
    <submittedName>
        <fullName evidence="5">Crp/Fnr family transcriptional regulator</fullName>
    </submittedName>
</protein>
<gene>
    <name evidence="5" type="ORF">MZO42_19435</name>
</gene>
<feature type="domain" description="HTH crp-type" evidence="4">
    <location>
        <begin position="164"/>
        <end position="238"/>
    </location>
</feature>
<dbReference type="SMART" id="SM00419">
    <property type="entry name" value="HTH_CRP"/>
    <property type="match status" value="1"/>
</dbReference>
<accession>A0ABU3N8S9</accession>
<organism evidence="5">
    <name type="scientific">Sphingomonas psychrotolerans</name>
    <dbReference type="NCBI Taxonomy" id="1327635"/>
    <lineage>
        <taxon>Bacteria</taxon>
        <taxon>Pseudomonadati</taxon>
        <taxon>Pseudomonadota</taxon>
        <taxon>Alphaproteobacteria</taxon>
        <taxon>Sphingomonadales</taxon>
        <taxon>Sphingomonadaceae</taxon>
        <taxon>Sphingomonas</taxon>
    </lineage>
</organism>
<keyword evidence="2" id="KW-0238">DNA-binding</keyword>
<dbReference type="SUPFAM" id="SSF46785">
    <property type="entry name" value="Winged helix' DNA-binding domain"/>
    <property type="match status" value="1"/>
</dbReference>
<evidence type="ECO:0000259" key="4">
    <source>
        <dbReference type="PROSITE" id="PS51063"/>
    </source>
</evidence>
<dbReference type="Pfam" id="PF00027">
    <property type="entry name" value="cNMP_binding"/>
    <property type="match status" value="1"/>
</dbReference>
<dbReference type="EMBL" id="JALMLT010000006">
    <property type="protein sequence ID" value="MDT8760878.1"/>
    <property type="molecule type" value="Genomic_DNA"/>
</dbReference>
<dbReference type="InterPro" id="IPR000595">
    <property type="entry name" value="cNMP-bd_dom"/>
</dbReference>
<dbReference type="InterPro" id="IPR012318">
    <property type="entry name" value="HTH_CRP"/>
</dbReference>